<dbReference type="RefSeq" id="WP_133414410.1">
    <property type="nucleotide sequence ID" value="NZ_SDLP01000006.1"/>
</dbReference>
<evidence type="ECO:0000256" key="6">
    <source>
        <dbReference type="ARBA" id="ARBA00023002"/>
    </source>
</evidence>
<dbReference type="GO" id="GO:0016709">
    <property type="term" value="F:oxidoreductase activity, acting on paired donors, with incorporation or reduction of molecular oxygen, NAD(P)H as one donor, and incorporation of one atom of oxygen"/>
    <property type="evidence" value="ECO:0007669"/>
    <property type="project" value="UniProtKB-ARBA"/>
</dbReference>
<evidence type="ECO:0000256" key="5">
    <source>
        <dbReference type="ARBA" id="ARBA00022857"/>
    </source>
</evidence>
<dbReference type="Pfam" id="PF07859">
    <property type="entry name" value="Abhydrolase_3"/>
    <property type="match status" value="1"/>
</dbReference>
<evidence type="ECO:0000256" key="2">
    <source>
        <dbReference type="ARBA" id="ARBA00010139"/>
    </source>
</evidence>
<evidence type="ECO:0000256" key="7">
    <source>
        <dbReference type="ARBA" id="ARBA00023033"/>
    </source>
</evidence>
<keyword evidence="7" id="KW-0503">Monooxygenase</keyword>
<dbReference type="GO" id="GO:0016787">
    <property type="term" value="F:hydrolase activity"/>
    <property type="evidence" value="ECO:0007669"/>
    <property type="project" value="InterPro"/>
</dbReference>
<dbReference type="PRINTS" id="PR00469">
    <property type="entry name" value="PNDRDTASEII"/>
</dbReference>
<reference evidence="9 10" key="1">
    <citation type="submission" date="2019-01" db="EMBL/GenBank/DDBJ databases">
        <title>High-quality-draft genome sequences of five non-tuberculosis mycobacteriaceae isolated from a nosocomial environment.</title>
        <authorList>
            <person name="Tiago I."/>
            <person name="Alarico S."/>
            <person name="Pereira S.G."/>
            <person name="Coelho C."/>
            <person name="Maranha A."/>
            <person name="Empadinhas N."/>
        </authorList>
    </citation>
    <scope>NUCLEOTIDE SEQUENCE [LARGE SCALE GENOMIC DNA]</scope>
    <source>
        <strain evidence="9 10">22DIII</strain>
    </source>
</reference>
<keyword evidence="5" id="KW-0521">NADP</keyword>
<evidence type="ECO:0000313" key="9">
    <source>
        <dbReference type="EMBL" id="TDL05881.1"/>
    </source>
</evidence>
<dbReference type="Pfam" id="PF13738">
    <property type="entry name" value="Pyr_redox_3"/>
    <property type="match status" value="1"/>
</dbReference>
<keyword evidence="6" id="KW-0560">Oxidoreductase</keyword>
<gene>
    <name evidence="9" type="ORF">EUA04_20395</name>
</gene>
<dbReference type="InterPro" id="IPR036188">
    <property type="entry name" value="FAD/NAD-bd_sf"/>
</dbReference>
<protein>
    <submittedName>
        <fullName evidence="9">FAD-binding protein</fullName>
    </submittedName>
</protein>
<evidence type="ECO:0000313" key="10">
    <source>
        <dbReference type="Proteomes" id="UP000294952"/>
    </source>
</evidence>
<evidence type="ECO:0000256" key="1">
    <source>
        <dbReference type="ARBA" id="ARBA00001974"/>
    </source>
</evidence>
<evidence type="ECO:0000256" key="4">
    <source>
        <dbReference type="ARBA" id="ARBA00022827"/>
    </source>
</evidence>
<dbReference type="InterPro" id="IPR029058">
    <property type="entry name" value="AB_hydrolase_fold"/>
</dbReference>
<keyword evidence="4" id="KW-0274">FAD</keyword>
<dbReference type="PANTHER" id="PTHR43098">
    <property type="entry name" value="L-ORNITHINE N(5)-MONOOXYGENASE-RELATED"/>
    <property type="match status" value="1"/>
</dbReference>
<dbReference type="EMBL" id="SDLP01000006">
    <property type="protein sequence ID" value="TDL05881.1"/>
    <property type="molecule type" value="Genomic_DNA"/>
</dbReference>
<dbReference type="Gene3D" id="3.50.50.60">
    <property type="entry name" value="FAD/NAD(P)-binding domain"/>
    <property type="match status" value="2"/>
</dbReference>
<dbReference type="Proteomes" id="UP000294952">
    <property type="component" value="Unassembled WGS sequence"/>
</dbReference>
<dbReference type="SUPFAM" id="SSF53474">
    <property type="entry name" value="alpha/beta-Hydrolases"/>
    <property type="match status" value="1"/>
</dbReference>
<comment type="similarity">
    <text evidence="2">Belongs to the FAD-binding monooxygenase family.</text>
</comment>
<sequence length="865" mass="93917">MTGSVSPVVDVVVVGAGIAGLYAVHRLRSADLTVRVVESGDHIGGTWHWNRYPGARVDIPSVDYMFTFDPDWQRDWQWSEKYATQPEILRYLDHIADKFDLRRDISLNARVDAAHWDDEHSLWQVKTGSQITTCRYLVMATGCLSIPKVPDIAGIEHFAGRSYFTSRWPHEPVDFTGQRVAVIGTGSSGIQCIPHIAEQARELLVFQRTPNFSLPAHNGPLAPDKLEQLRDEAGYRAAGRLSFGGVPIERTITPTFTVSEEERRQRYERAWEIGELLELLNVYSDVMSDPAANRELAEFFRRKIRATVDDPETAEALCPSDYPIGAKRVCLDTDYYATFNRDNVALIDLRRDPLQAVTATGIRTEQGSFDVDAIVYATGFDAVTGALMSVDIVGRDGLTLRQAWADGPRTYLGLTVAGFPNLFTITGPGSPSVLSNMAVSIEQHVDLTAELITTQRNGGFHTLEPTETAVAGWMQHVDDCASITLFPQANSWYRGANIPGKPRVFMPYTAGVDFYRAACEDMVARELLGFRRAGPSGEVCRDGMIRRLQPDVQMVLEQTALLGLPPLESMPPADARATFGAIIAMYPPGPAVAEVIDGRYPGAAREMAYRLYRPQSPGPHPVLLYFHGGGWVLGNPTSDDALCRDLCVRTGAVVVSADYRHAPEDRFPAAVDDALAALSWVADHAEELGGDPGCIVVGGWSAGAGLAAVVSQTTRDAGGPPLAGQALLAPVTDTDTSRQSYEECGSGYDLDASLMRWFFDQYCDPSQRQDPRIAPLLAGDLGNLPPAVVVTNEFDVLHDEGEAYAAALDAAGVPVAHIRARGHTHCSLTMVGLVVSGAPVREQFAAAVSRLMTGKPASAPPVAAG</sequence>
<evidence type="ECO:0000256" key="3">
    <source>
        <dbReference type="ARBA" id="ARBA00022630"/>
    </source>
</evidence>
<accession>A0A4R5X3G1</accession>
<name>A0A4R5X3G1_9MYCO</name>
<keyword evidence="3" id="KW-0285">Flavoprotein</keyword>
<dbReference type="InterPro" id="IPR050775">
    <property type="entry name" value="FAD-binding_Monooxygenases"/>
</dbReference>
<feature type="domain" description="Alpha/beta hydrolase fold-3" evidence="8">
    <location>
        <begin position="623"/>
        <end position="827"/>
    </location>
</feature>
<organism evidence="9 10">
    <name type="scientific">Mycolicibacterium obuense</name>
    <dbReference type="NCBI Taxonomy" id="1807"/>
    <lineage>
        <taxon>Bacteria</taxon>
        <taxon>Bacillati</taxon>
        <taxon>Actinomycetota</taxon>
        <taxon>Actinomycetes</taxon>
        <taxon>Mycobacteriales</taxon>
        <taxon>Mycobacteriaceae</taxon>
        <taxon>Mycolicibacterium</taxon>
    </lineage>
</organism>
<dbReference type="SUPFAM" id="SSF51905">
    <property type="entry name" value="FAD/NAD(P)-binding domain"/>
    <property type="match status" value="2"/>
</dbReference>
<evidence type="ECO:0000259" key="8">
    <source>
        <dbReference type="Pfam" id="PF07859"/>
    </source>
</evidence>
<proteinExistence type="inferred from homology"/>
<comment type="caution">
    <text evidence="9">The sequence shown here is derived from an EMBL/GenBank/DDBJ whole genome shotgun (WGS) entry which is preliminary data.</text>
</comment>
<dbReference type="PANTHER" id="PTHR43098:SF3">
    <property type="entry name" value="L-ORNITHINE N(5)-MONOOXYGENASE-RELATED"/>
    <property type="match status" value="1"/>
</dbReference>
<dbReference type="AlphaFoldDB" id="A0A4R5X3G1"/>
<dbReference type="Gene3D" id="3.40.50.1820">
    <property type="entry name" value="alpha/beta hydrolase"/>
    <property type="match status" value="1"/>
</dbReference>
<comment type="cofactor">
    <cofactor evidence="1">
        <name>FAD</name>
        <dbReference type="ChEBI" id="CHEBI:57692"/>
    </cofactor>
</comment>
<dbReference type="InterPro" id="IPR013094">
    <property type="entry name" value="AB_hydrolase_3"/>
</dbReference>